<name>A0A2T7NHH8_POMCA</name>
<reference evidence="2 3" key="1">
    <citation type="submission" date="2018-04" db="EMBL/GenBank/DDBJ databases">
        <title>The genome of golden apple snail Pomacea canaliculata provides insight into stress tolerance and invasive adaptation.</title>
        <authorList>
            <person name="Liu C."/>
            <person name="Liu B."/>
            <person name="Ren Y."/>
            <person name="Zhang Y."/>
            <person name="Wang H."/>
            <person name="Li S."/>
            <person name="Jiang F."/>
            <person name="Yin L."/>
            <person name="Zhang G."/>
            <person name="Qian W."/>
            <person name="Fan W."/>
        </authorList>
    </citation>
    <scope>NUCLEOTIDE SEQUENCE [LARGE SCALE GENOMIC DNA]</scope>
    <source>
        <strain evidence="2">SZHN2017</strain>
        <tissue evidence="2">Muscle</tissue>
    </source>
</reference>
<organism evidence="2 3">
    <name type="scientific">Pomacea canaliculata</name>
    <name type="common">Golden apple snail</name>
    <dbReference type="NCBI Taxonomy" id="400727"/>
    <lineage>
        <taxon>Eukaryota</taxon>
        <taxon>Metazoa</taxon>
        <taxon>Spiralia</taxon>
        <taxon>Lophotrochozoa</taxon>
        <taxon>Mollusca</taxon>
        <taxon>Gastropoda</taxon>
        <taxon>Caenogastropoda</taxon>
        <taxon>Architaenioglossa</taxon>
        <taxon>Ampullarioidea</taxon>
        <taxon>Ampullariidae</taxon>
        <taxon>Pomacea</taxon>
    </lineage>
</organism>
<dbReference type="AlphaFoldDB" id="A0A2T7NHH8"/>
<accession>A0A2T7NHH8</accession>
<comment type="caution">
    <text evidence="2">The sequence shown here is derived from an EMBL/GenBank/DDBJ whole genome shotgun (WGS) entry which is preliminary data.</text>
</comment>
<evidence type="ECO:0000313" key="2">
    <source>
        <dbReference type="EMBL" id="PVD20631.1"/>
    </source>
</evidence>
<protein>
    <submittedName>
        <fullName evidence="2">Uncharacterized protein</fullName>
    </submittedName>
</protein>
<keyword evidence="3" id="KW-1185">Reference proteome</keyword>
<evidence type="ECO:0000313" key="3">
    <source>
        <dbReference type="Proteomes" id="UP000245119"/>
    </source>
</evidence>
<feature type="region of interest" description="Disordered" evidence="1">
    <location>
        <begin position="68"/>
        <end position="89"/>
    </location>
</feature>
<dbReference type="EMBL" id="PZQS01000012">
    <property type="protein sequence ID" value="PVD20631.1"/>
    <property type="molecule type" value="Genomic_DNA"/>
</dbReference>
<proteinExistence type="predicted"/>
<gene>
    <name evidence="2" type="ORF">C0Q70_18789</name>
</gene>
<dbReference type="Proteomes" id="UP000245119">
    <property type="component" value="Linkage Group LG12"/>
</dbReference>
<sequence length="165" mass="18482">MGWNRVPRAVSAADARASLRKQDVCRRRVHKGREVDGGNAVQQWVSGRTPTASTFKTADGMALLQHLLAQEFKPPPTNHPDPRQGVPRGGATLQVCRKSWATLWREERSRESRSELTTQKPRCDHFPDKCNVYIAALWSTKACGNTPGQLSSEMVHVLLKFSLHN</sequence>
<evidence type="ECO:0000256" key="1">
    <source>
        <dbReference type="SAM" id="MobiDB-lite"/>
    </source>
</evidence>